<gene>
    <name evidence="2" type="ORF">PVAP13_5KG216707</name>
</gene>
<evidence type="ECO:0000313" key="3">
    <source>
        <dbReference type="Proteomes" id="UP000823388"/>
    </source>
</evidence>
<protein>
    <recommendedName>
        <fullName evidence="4">Reverse transcriptase zinc-binding domain-containing protein</fullName>
    </recommendedName>
</protein>
<proteinExistence type="predicted"/>
<feature type="compositionally biased region" description="Polar residues" evidence="1">
    <location>
        <begin position="1"/>
        <end position="10"/>
    </location>
</feature>
<comment type="caution">
    <text evidence="2">The sequence shown here is derived from an EMBL/GenBank/DDBJ whole genome shotgun (WGS) entry which is preliminary data.</text>
</comment>
<dbReference type="Proteomes" id="UP000823388">
    <property type="component" value="Chromosome 5K"/>
</dbReference>
<evidence type="ECO:0000313" key="2">
    <source>
        <dbReference type="EMBL" id="KAG2597011.1"/>
    </source>
</evidence>
<dbReference type="EMBL" id="CM029045">
    <property type="protein sequence ID" value="KAG2597011.1"/>
    <property type="molecule type" value="Genomic_DNA"/>
</dbReference>
<feature type="region of interest" description="Disordered" evidence="1">
    <location>
        <begin position="1"/>
        <end position="23"/>
    </location>
</feature>
<evidence type="ECO:0000256" key="1">
    <source>
        <dbReference type="SAM" id="MobiDB-lite"/>
    </source>
</evidence>
<reference evidence="2" key="1">
    <citation type="submission" date="2020-05" db="EMBL/GenBank/DDBJ databases">
        <title>WGS assembly of Panicum virgatum.</title>
        <authorList>
            <person name="Lovell J.T."/>
            <person name="Jenkins J."/>
            <person name="Shu S."/>
            <person name="Juenger T.E."/>
            <person name="Schmutz J."/>
        </authorList>
    </citation>
    <scope>NUCLEOTIDE SEQUENCE</scope>
    <source>
        <strain evidence="2">AP13</strain>
    </source>
</reference>
<accession>A0A8T0SEI9</accession>
<evidence type="ECO:0008006" key="4">
    <source>
        <dbReference type="Google" id="ProtNLM"/>
    </source>
</evidence>
<organism evidence="2 3">
    <name type="scientific">Panicum virgatum</name>
    <name type="common">Blackwell switchgrass</name>
    <dbReference type="NCBI Taxonomy" id="38727"/>
    <lineage>
        <taxon>Eukaryota</taxon>
        <taxon>Viridiplantae</taxon>
        <taxon>Streptophyta</taxon>
        <taxon>Embryophyta</taxon>
        <taxon>Tracheophyta</taxon>
        <taxon>Spermatophyta</taxon>
        <taxon>Magnoliopsida</taxon>
        <taxon>Liliopsida</taxon>
        <taxon>Poales</taxon>
        <taxon>Poaceae</taxon>
        <taxon>PACMAD clade</taxon>
        <taxon>Panicoideae</taxon>
        <taxon>Panicodae</taxon>
        <taxon>Paniceae</taxon>
        <taxon>Panicinae</taxon>
        <taxon>Panicum</taxon>
        <taxon>Panicum sect. Hiantes</taxon>
    </lineage>
</organism>
<sequence>MSNQSRPSNLQKRETEHPTLKSTTEKISSSQAYHLFFSCPFAGLCWTKISFNWDLTLNLEDRILQGINDIGLDFSMEAAMIAAWELWKICNDRVFSRGNLTVSRWFCNFTNQCLLHTVRFKADLRSAFCSWLDAFC</sequence>
<name>A0A8T0SEI9_PANVG</name>
<dbReference type="AlphaFoldDB" id="A0A8T0SEI9"/>
<keyword evidence="3" id="KW-1185">Reference proteome</keyword>